<evidence type="ECO:0000313" key="3">
    <source>
        <dbReference type="Proteomes" id="UP000828390"/>
    </source>
</evidence>
<name>A0A9D4MS67_DREPO</name>
<dbReference type="Proteomes" id="UP000828390">
    <property type="component" value="Unassembled WGS sequence"/>
</dbReference>
<comment type="caution">
    <text evidence="2">The sequence shown here is derived from an EMBL/GenBank/DDBJ whole genome shotgun (WGS) entry which is preliminary data.</text>
</comment>
<dbReference type="AlphaFoldDB" id="A0A9D4MS67"/>
<feature type="region of interest" description="Disordered" evidence="1">
    <location>
        <begin position="151"/>
        <end position="246"/>
    </location>
</feature>
<feature type="compositionally biased region" description="Polar residues" evidence="1">
    <location>
        <begin position="160"/>
        <end position="171"/>
    </location>
</feature>
<feature type="compositionally biased region" description="Basic and acidic residues" evidence="1">
    <location>
        <begin position="237"/>
        <end position="246"/>
    </location>
</feature>
<protein>
    <submittedName>
        <fullName evidence="2">Uncharacterized protein</fullName>
    </submittedName>
</protein>
<feature type="compositionally biased region" description="Basic and acidic residues" evidence="1">
    <location>
        <begin position="172"/>
        <end position="206"/>
    </location>
</feature>
<keyword evidence="3" id="KW-1185">Reference proteome</keyword>
<dbReference type="EMBL" id="JAIWYP010000001">
    <property type="protein sequence ID" value="KAH3882892.1"/>
    <property type="molecule type" value="Genomic_DNA"/>
</dbReference>
<sequence>MSAISALSAEAANYVESMVSKERSGTSGNSCNLVIRDMPEHSGENVRTKINNMFRDQLKLSGVQVHSAIRKTSSNSRPGVIIATLETIEDKKKVLKAKSLLRNPSLSNVYIHPDQSHAERMWNSNLRAVVDAVNRGDGCIAFRGGRVVRTNNANERHQTSDAINVDPSSYRNRGDSERAGARNPGTDRSDRARSQTAENIEHRSIFGDRGSARGGARGGARVDARGGARGYNNRASNQDRGDRWRR</sequence>
<proteinExistence type="predicted"/>
<evidence type="ECO:0000313" key="2">
    <source>
        <dbReference type="EMBL" id="KAH3882892.1"/>
    </source>
</evidence>
<organism evidence="2 3">
    <name type="scientific">Dreissena polymorpha</name>
    <name type="common">Zebra mussel</name>
    <name type="synonym">Mytilus polymorpha</name>
    <dbReference type="NCBI Taxonomy" id="45954"/>
    <lineage>
        <taxon>Eukaryota</taxon>
        <taxon>Metazoa</taxon>
        <taxon>Spiralia</taxon>
        <taxon>Lophotrochozoa</taxon>
        <taxon>Mollusca</taxon>
        <taxon>Bivalvia</taxon>
        <taxon>Autobranchia</taxon>
        <taxon>Heteroconchia</taxon>
        <taxon>Euheterodonta</taxon>
        <taxon>Imparidentia</taxon>
        <taxon>Neoheterodontei</taxon>
        <taxon>Myida</taxon>
        <taxon>Dreissenoidea</taxon>
        <taxon>Dreissenidae</taxon>
        <taxon>Dreissena</taxon>
    </lineage>
</organism>
<reference evidence="2" key="2">
    <citation type="submission" date="2020-11" db="EMBL/GenBank/DDBJ databases">
        <authorList>
            <person name="McCartney M.A."/>
            <person name="Auch B."/>
            <person name="Kono T."/>
            <person name="Mallez S."/>
            <person name="Becker A."/>
            <person name="Gohl D.M."/>
            <person name="Silverstein K.A.T."/>
            <person name="Koren S."/>
            <person name="Bechman K.B."/>
            <person name="Herman A."/>
            <person name="Abrahante J.E."/>
            <person name="Garbe J."/>
        </authorList>
    </citation>
    <scope>NUCLEOTIDE SEQUENCE</scope>
    <source>
        <strain evidence="2">Duluth1</strain>
        <tissue evidence="2">Whole animal</tissue>
    </source>
</reference>
<accession>A0A9D4MS67</accession>
<evidence type="ECO:0000256" key="1">
    <source>
        <dbReference type="SAM" id="MobiDB-lite"/>
    </source>
</evidence>
<gene>
    <name evidence="2" type="ORF">DPMN_006838</name>
</gene>
<reference evidence="2" key="1">
    <citation type="journal article" date="2019" name="bioRxiv">
        <title>The Genome of the Zebra Mussel, Dreissena polymorpha: A Resource for Invasive Species Research.</title>
        <authorList>
            <person name="McCartney M.A."/>
            <person name="Auch B."/>
            <person name="Kono T."/>
            <person name="Mallez S."/>
            <person name="Zhang Y."/>
            <person name="Obille A."/>
            <person name="Becker A."/>
            <person name="Abrahante J.E."/>
            <person name="Garbe J."/>
            <person name="Badalamenti J.P."/>
            <person name="Herman A."/>
            <person name="Mangelson H."/>
            <person name="Liachko I."/>
            <person name="Sullivan S."/>
            <person name="Sone E.D."/>
            <person name="Koren S."/>
            <person name="Silverstein K.A.T."/>
            <person name="Beckman K.B."/>
            <person name="Gohl D.M."/>
        </authorList>
    </citation>
    <scope>NUCLEOTIDE SEQUENCE</scope>
    <source>
        <strain evidence="2">Duluth1</strain>
        <tissue evidence="2">Whole animal</tissue>
    </source>
</reference>